<name>A0ABV3QDD0_9GAMM</name>
<evidence type="ECO:0000256" key="3">
    <source>
        <dbReference type="ARBA" id="ARBA00023125"/>
    </source>
</evidence>
<dbReference type="EMBL" id="JBFOHK010000002">
    <property type="protein sequence ID" value="MEW9571844.1"/>
    <property type="molecule type" value="Genomic_DNA"/>
</dbReference>
<feature type="domain" description="HTH lysR-type" evidence="6">
    <location>
        <begin position="46"/>
        <end position="100"/>
    </location>
</feature>
<dbReference type="InterPro" id="IPR050950">
    <property type="entry name" value="HTH-type_LysR_regulators"/>
</dbReference>
<evidence type="ECO:0000256" key="5">
    <source>
        <dbReference type="SAM" id="MobiDB-lite"/>
    </source>
</evidence>
<reference evidence="7 8" key="1">
    <citation type="submission" date="2024-06" db="EMBL/GenBank/DDBJ databases">
        <authorList>
            <person name="Woo H."/>
        </authorList>
    </citation>
    <scope>NUCLEOTIDE SEQUENCE [LARGE SCALE GENOMIC DNA]</scope>
    <source>
        <strain evidence="7 8">Si-c</strain>
    </source>
</reference>
<dbReference type="CDD" id="cd05466">
    <property type="entry name" value="PBP2_LTTR_substrate"/>
    <property type="match status" value="1"/>
</dbReference>
<dbReference type="InterPro" id="IPR000847">
    <property type="entry name" value="LysR_HTH_N"/>
</dbReference>
<dbReference type="InterPro" id="IPR036390">
    <property type="entry name" value="WH_DNA-bd_sf"/>
</dbReference>
<dbReference type="Gene3D" id="3.40.190.10">
    <property type="entry name" value="Periplasmic binding protein-like II"/>
    <property type="match status" value="2"/>
</dbReference>
<keyword evidence="8" id="KW-1185">Reference proteome</keyword>
<comment type="similarity">
    <text evidence="1">Belongs to the LysR transcriptional regulatory family.</text>
</comment>
<proteinExistence type="inferred from homology"/>
<evidence type="ECO:0000259" key="6">
    <source>
        <dbReference type="PROSITE" id="PS50931"/>
    </source>
</evidence>
<keyword evidence="4" id="KW-0804">Transcription</keyword>
<dbReference type="PANTHER" id="PTHR30419">
    <property type="entry name" value="HTH-TYPE TRANSCRIPTIONAL REGULATOR YBHD"/>
    <property type="match status" value="1"/>
</dbReference>
<evidence type="ECO:0000256" key="1">
    <source>
        <dbReference type="ARBA" id="ARBA00009437"/>
    </source>
</evidence>
<accession>A0ABV3QDD0</accession>
<sequence>MTERKVPAKTAKSPKKALPGAAKKRTPAHGSPSEPARFYYKGNRHKQLRAFVATVKLGTLSRAAEALYLSQPSVSLQLQALERELGATLLERRRRRINLTDAGEALYELARPLVEGWDNLDRDFQARVQGLTAGKLTIAAGTSTIQYLLPELVRRYRERHPAVHLQLANVTGKDGMAMLREDKADFAVGSMLDVPHDIAWAPVRHYDPMLILPPGHPLAEKAEVTLADLSPYGLILPPQRLSTYRLVDLVFQQNQVPYQVAIEVGGWDVIKEYVAMGLGISIVTGICITEADHARLAVRNMQRWFPQRSYGVVMRKGKFLSAEARAFIDLIRPGLLTHRDYDEPGHSER</sequence>
<evidence type="ECO:0000313" key="7">
    <source>
        <dbReference type="EMBL" id="MEW9571844.1"/>
    </source>
</evidence>
<dbReference type="InterPro" id="IPR005119">
    <property type="entry name" value="LysR_subst-bd"/>
</dbReference>
<feature type="region of interest" description="Disordered" evidence="5">
    <location>
        <begin position="1"/>
        <end position="36"/>
    </location>
</feature>
<keyword evidence="3" id="KW-0238">DNA-binding</keyword>
<evidence type="ECO:0000256" key="2">
    <source>
        <dbReference type="ARBA" id="ARBA00023015"/>
    </source>
</evidence>
<dbReference type="PRINTS" id="PR00039">
    <property type="entry name" value="HTHLYSR"/>
</dbReference>
<dbReference type="Gene3D" id="1.10.10.10">
    <property type="entry name" value="Winged helix-like DNA-binding domain superfamily/Winged helix DNA-binding domain"/>
    <property type="match status" value="1"/>
</dbReference>
<dbReference type="Proteomes" id="UP001556220">
    <property type="component" value="Unassembled WGS sequence"/>
</dbReference>
<protein>
    <submittedName>
        <fullName evidence="7">LysR family transcriptional regulator</fullName>
    </submittedName>
</protein>
<keyword evidence="2" id="KW-0805">Transcription regulation</keyword>
<dbReference type="PANTHER" id="PTHR30419:SF8">
    <property type="entry name" value="NITROGEN ASSIMILATION TRANSCRIPTIONAL ACTIVATOR-RELATED"/>
    <property type="match status" value="1"/>
</dbReference>
<dbReference type="PROSITE" id="PS50931">
    <property type="entry name" value="HTH_LYSR"/>
    <property type="match status" value="1"/>
</dbReference>
<dbReference type="Pfam" id="PF00126">
    <property type="entry name" value="HTH_1"/>
    <property type="match status" value="1"/>
</dbReference>
<dbReference type="SUPFAM" id="SSF53850">
    <property type="entry name" value="Periplasmic binding protein-like II"/>
    <property type="match status" value="1"/>
</dbReference>
<organism evidence="7 8">
    <name type="scientific">Rhodanobacter lycopersici</name>
    <dbReference type="NCBI Taxonomy" id="3162487"/>
    <lineage>
        <taxon>Bacteria</taxon>
        <taxon>Pseudomonadati</taxon>
        <taxon>Pseudomonadota</taxon>
        <taxon>Gammaproteobacteria</taxon>
        <taxon>Lysobacterales</taxon>
        <taxon>Rhodanobacteraceae</taxon>
        <taxon>Rhodanobacter</taxon>
    </lineage>
</organism>
<evidence type="ECO:0000256" key="4">
    <source>
        <dbReference type="ARBA" id="ARBA00023163"/>
    </source>
</evidence>
<comment type="caution">
    <text evidence="7">The sequence shown here is derived from an EMBL/GenBank/DDBJ whole genome shotgun (WGS) entry which is preliminary data.</text>
</comment>
<dbReference type="Pfam" id="PF03466">
    <property type="entry name" value="LysR_substrate"/>
    <property type="match status" value="1"/>
</dbReference>
<evidence type="ECO:0000313" key="8">
    <source>
        <dbReference type="Proteomes" id="UP001556220"/>
    </source>
</evidence>
<gene>
    <name evidence="7" type="ORF">ABQJ54_08775</name>
</gene>
<dbReference type="InterPro" id="IPR036388">
    <property type="entry name" value="WH-like_DNA-bd_sf"/>
</dbReference>
<dbReference type="SUPFAM" id="SSF46785">
    <property type="entry name" value="Winged helix' DNA-binding domain"/>
    <property type="match status" value="1"/>
</dbReference>
<dbReference type="RefSeq" id="WP_367853915.1">
    <property type="nucleotide sequence ID" value="NZ_JBFOHK010000002.1"/>
</dbReference>